<reference evidence="4" key="1">
    <citation type="submission" date="2017-02" db="UniProtKB">
        <authorList>
            <consortium name="WormBaseParasite"/>
        </authorList>
    </citation>
    <scope>IDENTIFICATION</scope>
</reference>
<accession>A0A0M3JF07</accession>
<dbReference type="EMBL" id="UYRR01012449">
    <property type="protein sequence ID" value="VDK26364.1"/>
    <property type="molecule type" value="Genomic_DNA"/>
</dbReference>
<evidence type="ECO:0000256" key="1">
    <source>
        <dbReference type="SAM" id="MobiDB-lite"/>
    </source>
</evidence>
<proteinExistence type="predicted"/>
<evidence type="ECO:0000313" key="4">
    <source>
        <dbReference type="WBParaSite" id="ASIM_0000620601-mRNA-1"/>
    </source>
</evidence>
<keyword evidence="3" id="KW-1185">Reference proteome</keyword>
<evidence type="ECO:0000313" key="3">
    <source>
        <dbReference type="Proteomes" id="UP000267096"/>
    </source>
</evidence>
<gene>
    <name evidence="2" type="ORF">ASIM_LOCUS5986</name>
</gene>
<sequence>MNSGRVNAFATQQRLDTTCGGVGPGQPSLGQYATSGFCASENMASGRTDFDFPSDLSLSDLPSTIADAAQSQQEQQQQQQQQAAHQQQCAEFRSFDRSVKVRSLNLMLKKSSEKSKQPFCWL</sequence>
<dbReference type="AlphaFoldDB" id="A0A0M3JF07"/>
<name>A0A0M3JF07_ANISI</name>
<evidence type="ECO:0000313" key="2">
    <source>
        <dbReference type="EMBL" id="VDK26364.1"/>
    </source>
</evidence>
<feature type="region of interest" description="Disordered" evidence="1">
    <location>
        <begin position="67"/>
        <end position="87"/>
    </location>
</feature>
<reference evidence="2 3" key="2">
    <citation type="submission" date="2018-11" db="EMBL/GenBank/DDBJ databases">
        <authorList>
            <consortium name="Pathogen Informatics"/>
        </authorList>
    </citation>
    <scope>NUCLEOTIDE SEQUENCE [LARGE SCALE GENOMIC DNA]</scope>
</reference>
<dbReference type="Proteomes" id="UP000267096">
    <property type="component" value="Unassembled WGS sequence"/>
</dbReference>
<protein>
    <submittedName>
        <fullName evidence="2 4">Uncharacterized protein</fullName>
    </submittedName>
</protein>
<dbReference type="WBParaSite" id="ASIM_0000620601-mRNA-1">
    <property type="protein sequence ID" value="ASIM_0000620601-mRNA-1"/>
    <property type="gene ID" value="ASIM_0000620601"/>
</dbReference>
<organism evidence="4">
    <name type="scientific">Anisakis simplex</name>
    <name type="common">Herring worm</name>
    <dbReference type="NCBI Taxonomy" id="6269"/>
    <lineage>
        <taxon>Eukaryota</taxon>
        <taxon>Metazoa</taxon>
        <taxon>Ecdysozoa</taxon>
        <taxon>Nematoda</taxon>
        <taxon>Chromadorea</taxon>
        <taxon>Rhabditida</taxon>
        <taxon>Spirurina</taxon>
        <taxon>Ascaridomorpha</taxon>
        <taxon>Ascaridoidea</taxon>
        <taxon>Anisakidae</taxon>
        <taxon>Anisakis</taxon>
        <taxon>Anisakis simplex complex</taxon>
    </lineage>
</organism>